<accession>A0A9Q8QC80</accession>
<dbReference type="EMBL" id="CP086355">
    <property type="protein sequence ID" value="UNI16950.1"/>
    <property type="molecule type" value="Genomic_DNA"/>
</dbReference>
<dbReference type="RefSeq" id="XP_047840431.1">
    <property type="nucleotide sequence ID" value="XM_047984457.1"/>
</dbReference>
<gene>
    <name evidence="4" type="ORF">JDV02_003332</name>
</gene>
<feature type="compositionally biased region" description="Basic and acidic residues" evidence="1">
    <location>
        <begin position="87"/>
        <end position="98"/>
    </location>
</feature>
<feature type="region of interest" description="Disordered" evidence="1">
    <location>
        <begin position="87"/>
        <end position="122"/>
    </location>
</feature>
<dbReference type="GeneID" id="72065292"/>
<dbReference type="InterPro" id="IPR058580">
    <property type="entry name" value="DUF2828"/>
</dbReference>
<dbReference type="PANTHER" id="PTHR31373">
    <property type="entry name" value="OS06G0652100 PROTEIN"/>
    <property type="match status" value="1"/>
</dbReference>
<dbReference type="InterPro" id="IPR011205">
    <property type="entry name" value="UCP015417_vWA"/>
</dbReference>
<evidence type="ECO:0000313" key="5">
    <source>
        <dbReference type="Proteomes" id="UP000829364"/>
    </source>
</evidence>
<feature type="compositionally biased region" description="Basic and acidic residues" evidence="1">
    <location>
        <begin position="358"/>
        <end position="378"/>
    </location>
</feature>
<feature type="compositionally biased region" description="Acidic residues" evidence="1">
    <location>
        <begin position="814"/>
        <end position="828"/>
    </location>
</feature>
<organism evidence="4 5">
    <name type="scientific">Purpureocillium takamizusanense</name>
    <dbReference type="NCBI Taxonomy" id="2060973"/>
    <lineage>
        <taxon>Eukaryota</taxon>
        <taxon>Fungi</taxon>
        <taxon>Dikarya</taxon>
        <taxon>Ascomycota</taxon>
        <taxon>Pezizomycotina</taxon>
        <taxon>Sordariomycetes</taxon>
        <taxon>Hypocreomycetidae</taxon>
        <taxon>Hypocreales</taxon>
        <taxon>Ophiocordycipitaceae</taxon>
        <taxon>Purpureocillium</taxon>
    </lineage>
</organism>
<dbReference type="AlphaFoldDB" id="A0A9Q8QC80"/>
<feature type="domain" description="DUF2828" evidence="2">
    <location>
        <begin position="125"/>
        <end position="613"/>
    </location>
</feature>
<dbReference type="Pfam" id="PF11443">
    <property type="entry name" value="DUF2828"/>
    <property type="match status" value="1"/>
</dbReference>
<evidence type="ECO:0000313" key="4">
    <source>
        <dbReference type="EMBL" id="UNI16950.1"/>
    </source>
</evidence>
<dbReference type="OrthoDB" id="1149618at2759"/>
<feature type="compositionally biased region" description="Basic residues" evidence="1">
    <location>
        <begin position="313"/>
        <end position="325"/>
    </location>
</feature>
<dbReference type="InterPro" id="IPR056690">
    <property type="entry name" value="DUF7788"/>
</dbReference>
<sequence length="889" mass="98951">MATVSEGDQRAWFLRSTYPVDFPAHEALTKSRSDFDGFIAAELRRRHDDTAATQETQHPATGDDDTYTLVSAAETTTVDLQRDLDAMRVIDDDNKPQADDEPTSRFMDGLTRHGQPPDMKNKMLTENNDVAFRSTKDALVDLFSELEAVVSGPRLRELLEASWAADPLATLKIIFNARSIHLGKSSRRTFYRAAGWLYQNHPLTLVANLRWLSRPVIEKKAAPKDAGDDAVLVEAPAVVAVDDDVDDDERTKFDVKHGVAHGYWKDLLNILALAVNGELHVLGDPRDVLNVENEVIARTMKRRRDVSPSASSMKRKRRANRKRYGTARGRGAAEEEEQETEEKAAAKGAQQGAEEQDTEKKAAAKKTQQEVEHEQRQQRHERRQKRHDAAVEAFNTDARYRALHLTVARLFAEQLQADLAALRGDSSKAKKSISLCGKWAPSHDRFHDRLTFVTSSIAEIMHPRASLGDDVVAATDDRETYLKHAREAYRRDMSALRAHLDIVERHLSDGTYGQIKYDRLPSVAMNTYTSLFAQKDWEHFQQYLDSVAQGKMSISGATLLPSTLIKQARTQWQPRHGMSRQALMEQQMLKIKAQVANGQWNTLVQRIKDSGALSSSIAVCDVSGSMGSPTFPDGTTPMDSAIGLSLLVAEVTEKPFGGAFITFSQNPEVQRIDLSKPLSEKLDGLERANWDMNTDFVGVFERLILPMALEHGLKPEEMVKRIFVFSDMQFDQADVRDARWSTSYERVKGKFAQAGYEMPELVFWNLAGGRAGYGYGGGGDATAPKPVTVTDEGTSLVSGYSQGMLKVFLKGGSFDDDPEAEGEEEEKETETKDETTSAGLATVSSPLGDKEPSETPKEEEKKKKAKMNPLATVKKAIGHKAYDMLAVMD</sequence>
<evidence type="ECO:0000259" key="2">
    <source>
        <dbReference type="Pfam" id="PF11443"/>
    </source>
</evidence>
<dbReference type="KEGG" id="ptkz:JDV02_003332"/>
<dbReference type="Proteomes" id="UP000829364">
    <property type="component" value="Chromosome 2"/>
</dbReference>
<feature type="region of interest" description="Disordered" evidence="1">
    <location>
        <begin position="300"/>
        <end position="387"/>
    </location>
</feature>
<proteinExistence type="predicted"/>
<keyword evidence="5" id="KW-1185">Reference proteome</keyword>
<dbReference type="PANTHER" id="PTHR31373:SF27">
    <property type="entry name" value="TROVE DOMAIN-CONTAINING PROTEIN"/>
    <property type="match status" value="1"/>
</dbReference>
<dbReference type="Pfam" id="PF25043">
    <property type="entry name" value="DUF7788"/>
    <property type="match status" value="1"/>
</dbReference>
<feature type="compositionally biased region" description="Basic and acidic residues" evidence="1">
    <location>
        <begin position="848"/>
        <end position="862"/>
    </location>
</feature>
<feature type="region of interest" description="Disordered" evidence="1">
    <location>
        <begin position="811"/>
        <end position="870"/>
    </location>
</feature>
<reference evidence="4" key="1">
    <citation type="submission" date="2021-11" db="EMBL/GenBank/DDBJ databases">
        <title>Purpureocillium_takamizusanense_genome.</title>
        <authorList>
            <person name="Nguyen N.-H."/>
        </authorList>
    </citation>
    <scope>NUCLEOTIDE SEQUENCE</scope>
    <source>
        <strain evidence="4">PT3</strain>
    </source>
</reference>
<protein>
    <submittedName>
        <fullName evidence="4">Uncharacterized protein</fullName>
    </submittedName>
</protein>
<dbReference type="PIRSF" id="PIRSF015417">
    <property type="entry name" value="T31B5_30_vWA"/>
    <property type="match status" value="1"/>
</dbReference>
<evidence type="ECO:0000259" key="3">
    <source>
        <dbReference type="Pfam" id="PF25043"/>
    </source>
</evidence>
<feature type="domain" description="DUF7788" evidence="3">
    <location>
        <begin position="615"/>
        <end position="877"/>
    </location>
</feature>
<name>A0A9Q8QC80_9HYPO</name>
<evidence type="ECO:0000256" key="1">
    <source>
        <dbReference type="SAM" id="MobiDB-lite"/>
    </source>
</evidence>